<dbReference type="EMBL" id="CM042016">
    <property type="protein sequence ID" value="KAI3701316.1"/>
    <property type="molecule type" value="Genomic_DNA"/>
</dbReference>
<organism evidence="1 2">
    <name type="scientific">Cichorium intybus</name>
    <name type="common">Chicory</name>
    <dbReference type="NCBI Taxonomy" id="13427"/>
    <lineage>
        <taxon>Eukaryota</taxon>
        <taxon>Viridiplantae</taxon>
        <taxon>Streptophyta</taxon>
        <taxon>Embryophyta</taxon>
        <taxon>Tracheophyta</taxon>
        <taxon>Spermatophyta</taxon>
        <taxon>Magnoliopsida</taxon>
        <taxon>eudicotyledons</taxon>
        <taxon>Gunneridae</taxon>
        <taxon>Pentapetalae</taxon>
        <taxon>asterids</taxon>
        <taxon>campanulids</taxon>
        <taxon>Asterales</taxon>
        <taxon>Asteraceae</taxon>
        <taxon>Cichorioideae</taxon>
        <taxon>Cichorieae</taxon>
        <taxon>Cichoriinae</taxon>
        <taxon>Cichorium</taxon>
    </lineage>
</organism>
<reference evidence="2" key="1">
    <citation type="journal article" date="2022" name="Mol. Ecol. Resour.">
        <title>The genomes of chicory, endive, great burdock and yacon provide insights into Asteraceae palaeo-polyploidization history and plant inulin production.</title>
        <authorList>
            <person name="Fan W."/>
            <person name="Wang S."/>
            <person name="Wang H."/>
            <person name="Wang A."/>
            <person name="Jiang F."/>
            <person name="Liu H."/>
            <person name="Zhao H."/>
            <person name="Xu D."/>
            <person name="Zhang Y."/>
        </authorList>
    </citation>
    <scope>NUCLEOTIDE SEQUENCE [LARGE SCALE GENOMIC DNA]</scope>
    <source>
        <strain evidence="2">cv. Punajuju</strain>
    </source>
</reference>
<name>A0ACB8ZUB4_CICIN</name>
<reference evidence="1 2" key="2">
    <citation type="journal article" date="2022" name="Mol. Ecol. Resour.">
        <title>The genomes of chicory, endive, great burdock and yacon provide insights into Asteraceae paleo-polyploidization history and plant inulin production.</title>
        <authorList>
            <person name="Fan W."/>
            <person name="Wang S."/>
            <person name="Wang H."/>
            <person name="Wang A."/>
            <person name="Jiang F."/>
            <person name="Liu H."/>
            <person name="Zhao H."/>
            <person name="Xu D."/>
            <person name="Zhang Y."/>
        </authorList>
    </citation>
    <scope>NUCLEOTIDE SEQUENCE [LARGE SCALE GENOMIC DNA]</scope>
    <source>
        <strain evidence="2">cv. Punajuju</strain>
        <tissue evidence="1">Leaves</tissue>
    </source>
</reference>
<comment type="caution">
    <text evidence="1">The sequence shown here is derived from an EMBL/GenBank/DDBJ whole genome shotgun (WGS) entry which is preliminary data.</text>
</comment>
<accession>A0ACB8ZUB4</accession>
<sequence length="115" mass="13337">MSWCIGLDALEQDASVYKHTLLPFSIYANMEKTTELLVDEDCFPAKTSSDSMDACSTKSPRNFSKEPCIYLERFQVSSFHFTDHRYLQSQWPNHSRIQVRINLTVLVNKLQQSID</sequence>
<evidence type="ECO:0000313" key="1">
    <source>
        <dbReference type="EMBL" id="KAI3701316.1"/>
    </source>
</evidence>
<protein>
    <submittedName>
        <fullName evidence="1">Uncharacterized protein</fullName>
    </submittedName>
</protein>
<dbReference type="Proteomes" id="UP001055811">
    <property type="component" value="Linkage Group LG08"/>
</dbReference>
<gene>
    <name evidence="1" type="ORF">L2E82_45970</name>
</gene>
<keyword evidence="2" id="KW-1185">Reference proteome</keyword>
<evidence type="ECO:0000313" key="2">
    <source>
        <dbReference type="Proteomes" id="UP001055811"/>
    </source>
</evidence>
<proteinExistence type="predicted"/>